<evidence type="ECO:0000256" key="1">
    <source>
        <dbReference type="ARBA" id="ARBA00038283"/>
    </source>
</evidence>
<proteinExistence type="inferred from homology"/>
<keyword evidence="5" id="KW-1185">Reference proteome</keyword>
<dbReference type="SUPFAM" id="SSF46785">
    <property type="entry name" value="Winged helix' DNA-binding domain"/>
    <property type="match status" value="2"/>
</dbReference>
<organism evidence="4 5">
    <name type="scientific">Staphylococcus capitis</name>
    <dbReference type="NCBI Taxonomy" id="29388"/>
    <lineage>
        <taxon>Bacteria</taxon>
        <taxon>Bacillati</taxon>
        <taxon>Bacillota</taxon>
        <taxon>Bacilli</taxon>
        <taxon>Bacillales</taxon>
        <taxon>Staphylococcaceae</taxon>
        <taxon>Staphylococcus</taxon>
    </lineage>
</organism>
<sequence length="285" mass="34174">MTQETVVYENKLNLVSLNHFDSMETNMFFVLCNRLKEQNTRLIEISFKDIKRLINYKSTSKERFIKDVEALYNKIFGLTYRRETDNEIEVFVLFTKVRIDKQNEVVQVGVNPDLAYILNDITGNFTKFELNDLVKLQSTYSKNMFRILKQYKHTGYFKIRIDDFRERLNIPQSYRMSNIDQKVLKPIIRELGTIFPELNINKIKAKRGRKIEWIEFIFKAEKRVHSKKQSKPPAKKKKGHVSKEKTPEWLLNRDQPQTIQQDDRQLQKDKQAFLERLNRKWGDND</sequence>
<feature type="compositionally biased region" description="Basic residues" evidence="2">
    <location>
        <begin position="225"/>
        <end position="240"/>
    </location>
</feature>
<evidence type="ECO:0000313" key="4">
    <source>
        <dbReference type="EMBL" id="NMK54652.1"/>
    </source>
</evidence>
<dbReference type="InterPro" id="IPR036388">
    <property type="entry name" value="WH-like_DNA-bd_sf"/>
</dbReference>
<gene>
    <name evidence="4" type="ORF">HHM24_07950</name>
</gene>
<accession>A0ABX1STK9</accession>
<dbReference type="Gene3D" id="1.10.10.10">
    <property type="entry name" value="Winged helix-like DNA-binding domain superfamily/Winged helix DNA-binding domain"/>
    <property type="match status" value="2"/>
</dbReference>
<feature type="region of interest" description="Disordered" evidence="2">
    <location>
        <begin position="225"/>
        <end position="267"/>
    </location>
</feature>
<dbReference type="Pfam" id="PF21205">
    <property type="entry name" value="Rep3_C"/>
    <property type="match status" value="1"/>
</dbReference>
<comment type="similarity">
    <text evidence="1">Belongs to the initiator RepB protein family.</text>
</comment>
<dbReference type="InterPro" id="IPR000525">
    <property type="entry name" value="Initiator_Rep_WH1"/>
</dbReference>
<dbReference type="InterPro" id="IPR036390">
    <property type="entry name" value="WH_DNA-bd_sf"/>
</dbReference>
<evidence type="ECO:0000259" key="3">
    <source>
        <dbReference type="Pfam" id="PF01051"/>
    </source>
</evidence>
<name>A0ABX1STK9_STACP</name>
<dbReference type="Proteomes" id="UP000538955">
    <property type="component" value="Unassembled WGS sequence"/>
</dbReference>
<dbReference type="EMBL" id="JABBMI010000064">
    <property type="protein sequence ID" value="NMK54652.1"/>
    <property type="molecule type" value="Genomic_DNA"/>
</dbReference>
<dbReference type="RefSeq" id="WP_168993005.1">
    <property type="nucleotide sequence ID" value="NZ_JABBMI010000064.1"/>
</dbReference>
<feature type="domain" description="Initiator Rep protein WH1" evidence="3">
    <location>
        <begin position="5"/>
        <end position="149"/>
    </location>
</feature>
<reference evidence="4 5" key="1">
    <citation type="submission" date="2020-04" db="EMBL/GenBank/DDBJ databases">
        <title>The Epidemiology and Molecular Characteristics of Linezolid-Resistant Staphylococcus capitis in Huashan Hospital, Shanghai.</title>
        <authorList>
            <person name="Ding L."/>
            <person name="Li P."/>
            <person name="Yang Y."/>
            <person name="Lin D."/>
            <person name="Xu X."/>
        </authorList>
    </citation>
    <scope>NUCLEOTIDE SEQUENCE [LARGE SCALE GENOMIC DNA]</scope>
    <source>
        <strain evidence="4 5">17-84</strain>
    </source>
</reference>
<dbReference type="Pfam" id="PF01051">
    <property type="entry name" value="Rep3_N"/>
    <property type="match status" value="1"/>
</dbReference>
<protein>
    <submittedName>
        <fullName evidence="4">RepB family plasmid replication initiator protein</fullName>
    </submittedName>
</protein>
<evidence type="ECO:0000256" key="2">
    <source>
        <dbReference type="SAM" id="MobiDB-lite"/>
    </source>
</evidence>
<evidence type="ECO:0000313" key="5">
    <source>
        <dbReference type="Proteomes" id="UP000538955"/>
    </source>
</evidence>
<comment type="caution">
    <text evidence="4">The sequence shown here is derived from an EMBL/GenBank/DDBJ whole genome shotgun (WGS) entry which is preliminary data.</text>
</comment>